<proteinExistence type="predicted"/>
<dbReference type="AlphaFoldDB" id="A0A1V6TUY4"/>
<reference evidence="2" key="1">
    <citation type="journal article" date="2017" name="Nat. Microbiol.">
        <title>Global analysis of biosynthetic gene clusters reveals vast potential of secondary metabolite production in Penicillium species.</title>
        <authorList>
            <person name="Nielsen J.C."/>
            <person name="Grijseels S."/>
            <person name="Prigent S."/>
            <person name="Ji B."/>
            <person name="Dainat J."/>
            <person name="Nielsen K.F."/>
            <person name="Frisvad J.C."/>
            <person name="Workman M."/>
            <person name="Nielsen J."/>
        </authorList>
    </citation>
    <scope>NUCLEOTIDE SEQUENCE [LARGE SCALE GENOMIC DNA]</scope>
    <source>
        <strain evidence="2">IBT 14082</strain>
    </source>
</reference>
<accession>A0A1V6TUY4</accession>
<dbReference type="EMBL" id="MLQL01000003">
    <property type="protein sequence ID" value="OQE30202.1"/>
    <property type="molecule type" value="Genomic_DNA"/>
</dbReference>
<organism evidence="1 2">
    <name type="scientific">Penicillium flavigenum</name>
    <dbReference type="NCBI Taxonomy" id="254877"/>
    <lineage>
        <taxon>Eukaryota</taxon>
        <taxon>Fungi</taxon>
        <taxon>Dikarya</taxon>
        <taxon>Ascomycota</taxon>
        <taxon>Pezizomycotina</taxon>
        <taxon>Eurotiomycetes</taxon>
        <taxon>Eurotiomycetidae</taxon>
        <taxon>Eurotiales</taxon>
        <taxon>Aspergillaceae</taxon>
        <taxon>Penicillium</taxon>
    </lineage>
</organism>
<protein>
    <submittedName>
        <fullName evidence="1">Uncharacterized protein</fullName>
    </submittedName>
</protein>
<name>A0A1V6TUY4_9EURO</name>
<evidence type="ECO:0000313" key="2">
    <source>
        <dbReference type="Proteomes" id="UP000191342"/>
    </source>
</evidence>
<comment type="caution">
    <text evidence="1">The sequence shown here is derived from an EMBL/GenBank/DDBJ whole genome shotgun (WGS) entry which is preliminary data.</text>
</comment>
<sequence>MYRVQLRWAAIFEDIPPMVELFGRPDRPSP</sequence>
<keyword evidence="2" id="KW-1185">Reference proteome</keyword>
<dbReference type="Proteomes" id="UP000191342">
    <property type="component" value="Unassembled WGS sequence"/>
</dbReference>
<evidence type="ECO:0000313" key="1">
    <source>
        <dbReference type="EMBL" id="OQE30202.1"/>
    </source>
</evidence>
<gene>
    <name evidence="1" type="ORF">PENFLA_c003G08675</name>
</gene>